<dbReference type="Pfam" id="PF13635">
    <property type="entry name" value="DUF4143"/>
    <property type="match status" value="1"/>
</dbReference>
<gene>
    <name evidence="3" type="ORF">H9Q77_15450</name>
</gene>
<dbReference type="EMBL" id="CP060633">
    <property type="protein sequence ID" value="QNM02421.1"/>
    <property type="molecule type" value="Genomic_DNA"/>
</dbReference>
<dbReference type="SUPFAM" id="SSF52540">
    <property type="entry name" value="P-loop containing nucleoside triphosphate hydrolases"/>
    <property type="match status" value="1"/>
</dbReference>
<evidence type="ECO:0000259" key="2">
    <source>
        <dbReference type="Pfam" id="PF13635"/>
    </source>
</evidence>
<accession>A0A7G9FV39</accession>
<dbReference type="RefSeq" id="WP_249326141.1">
    <property type="nucleotide sequence ID" value="NZ_CP060633.1"/>
</dbReference>
<evidence type="ECO:0000259" key="1">
    <source>
        <dbReference type="Pfam" id="PF13173"/>
    </source>
</evidence>
<dbReference type="Pfam" id="PF13173">
    <property type="entry name" value="AAA_14"/>
    <property type="match status" value="1"/>
</dbReference>
<dbReference type="InterPro" id="IPR027417">
    <property type="entry name" value="P-loop_NTPase"/>
</dbReference>
<protein>
    <submittedName>
        <fullName evidence="3">ATP-binding protein</fullName>
    </submittedName>
</protein>
<proteinExistence type="predicted"/>
<organism evidence="3 4">
    <name type="scientific">Simiaoa sunii</name>
    <dbReference type="NCBI Taxonomy" id="2763672"/>
    <lineage>
        <taxon>Bacteria</taxon>
        <taxon>Bacillati</taxon>
        <taxon>Bacillota</taxon>
        <taxon>Clostridia</taxon>
        <taxon>Lachnospirales</taxon>
        <taxon>Lachnospiraceae</taxon>
        <taxon>Simiaoa</taxon>
    </lineage>
</organism>
<evidence type="ECO:0000313" key="4">
    <source>
        <dbReference type="Proteomes" id="UP000515981"/>
    </source>
</evidence>
<dbReference type="PANTHER" id="PTHR33295">
    <property type="entry name" value="ATPASE"/>
    <property type="match status" value="1"/>
</dbReference>
<dbReference type="KEGG" id="ssun:H9Q77_15450"/>
<feature type="domain" description="DUF4143" evidence="2">
    <location>
        <begin position="225"/>
        <end position="384"/>
    </location>
</feature>
<dbReference type="PANTHER" id="PTHR33295:SF7">
    <property type="entry name" value="ATPASE"/>
    <property type="match status" value="1"/>
</dbReference>
<dbReference type="AlphaFoldDB" id="A0A7G9FV39"/>
<dbReference type="GO" id="GO:0005524">
    <property type="term" value="F:ATP binding"/>
    <property type="evidence" value="ECO:0007669"/>
    <property type="project" value="UniProtKB-KW"/>
</dbReference>
<reference evidence="3 4" key="1">
    <citation type="submission" date="2020-08" db="EMBL/GenBank/DDBJ databases">
        <authorList>
            <person name="Liu C."/>
            <person name="Sun Q."/>
        </authorList>
    </citation>
    <scope>NUCLEOTIDE SEQUENCE [LARGE SCALE GENOMIC DNA]</scope>
    <source>
        <strain evidence="3 4">NSJ-8</strain>
    </source>
</reference>
<keyword evidence="4" id="KW-1185">Reference proteome</keyword>
<feature type="domain" description="AAA" evidence="1">
    <location>
        <begin position="19"/>
        <end position="152"/>
    </location>
</feature>
<dbReference type="InterPro" id="IPR025420">
    <property type="entry name" value="DUF4143"/>
</dbReference>
<evidence type="ECO:0000313" key="3">
    <source>
        <dbReference type="EMBL" id="QNM02421.1"/>
    </source>
</evidence>
<keyword evidence="3" id="KW-0547">Nucleotide-binding</keyword>
<sequence>MLERRIKQEIRDFLDGDRKEALMVTGARQVGKTYIIRECAKEIYKNIVEINFVENQQAVKLFANTTGSKDILLRLSALTDVPMIPGETLIFFDEVQECPEIVTAIKFLVEDGQYRYILSGSLLGVELKDIRSVPVGYLSILEMYPLDFREFCEANRVSQTVMDKLKECFEKKQPVDELIHEKMMELFRLYLIVGGMPAVVDAYIRTNNLKEVLRIQQGIVQLYYKDIAKYDKDNKLYLDEIFSLIPSELNHKNKRFIMKDLNENFRFSRYENSFIWLKEAGVALPVYCVQEPEIPLLLSKSTNLFKLFLSDVGLLASMYVDGLQLKILNREKDINFGAIYENAAAQELKAHGFELYYFNSKKQGELDFVIEYKGNVLPLEIKSGKAYTRHNALDNVLKDERYAIPQALVFCNENISTVDKIVYLPIYMIGFLENEKIDEYIYSIDLSALQ</sequence>
<dbReference type="InterPro" id="IPR041682">
    <property type="entry name" value="AAA_14"/>
</dbReference>
<dbReference type="Gene3D" id="3.40.50.300">
    <property type="entry name" value="P-loop containing nucleotide triphosphate hydrolases"/>
    <property type="match status" value="1"/>
</dbReference>
<keyword evidence="3" id="KW-0067">ATP-binding</keyword>
<name>A0A7G9FV39_9FIRM</name>
<dbReference type="Proteomes" id="UP000515981">
    <property type="component" value="Chromosome"/>
</dbReference>